<dbReference type="Proteomes" id="UP000886998">
    <property type="component" value="Unassembled WGS sequence"/>
</dbReference>
<comment type="caution">
    <text evidence="2">The sequence shown here is derived from an EMBL/GenBank/DDBJ whole genome shotgun (WGS) entry which is preliminary data.</text>
</comment>
<protein>
    <submittedName>
        <fullName evidence="2">Uncharacterized protein</fullName>
    </submittedName>
</protein>
<evidence type="ECO:0000313" key="3">
    <source>
        <dbReference type="Proteomes" id="UP000886998"/>
    </source>
</evidence>
<feature type="compositionally biased region" description="Polar residues" evidence="1">
    <location>
        <begin position="70"/>
        <end position="79"/>
    </location>
</feature>
<keyword evidence="3" id="KW-1185">Reference proteome</keyword>
<feature type="region of interest" description="Disordered" evidence="1">
    <location>
        <begin position="1"/>
        <end position="79"/>
    </location>
</feature>
<reference evidence="2" key="1">
    <citation type="submission" date="2020-08" db="EMBL/GenBank/DDBJ databases">
        <title>Multicomponent nature underlies the extraordinary mechanical properties of spider dragline silk.</title>
        <authorList>
            <person name="Kono N."/>
            <person name="Nakamura H."/>
            <person name="Mori M."/>
            <person name="Yoshida Y."/>
            <person name="Ohtoshi R."/>
            <person name="Malay A.D."/>
            <person name="Moran D.A.P."/>
            <person name="Tomita M."/>
            <person name="Numata K."/>
            <person name="Arakawa K."/>
        </authorList>
    </citation>
    <scope>NUCLEOTIDE SEQUENCE</scope>
</reference>
<evidence type="ECO:0000256" key="1">
    <source>
        <dbReference type="SAM" id="MobiDB-lite"/>
    </source>
</evidence>
<name>A0A8X6MFU6_9ARAC</name>
<dbReference type="EMBL" id="BMAV01026683">
    <property type="protein sequence ID" value="GFS52494.1"/>
    <property type="molecule type" value="Genomic_DNA"/>
</dbReference>
<dbReference type="AlphaFoldDB" id="A0A8X6MFU6"/>
<sequence length="79" mass="8931">MAPPNTPEQAFYLTYRPPSEVYRPESEDLPDLPLPPESEELPDLPPPPESEELPDLSSRPETEEQPVQRPATQPANRQV</sequence>
<gene>
    <name evidence="2" type="ORF">TNIN_350001</name>
</gene>
<accession>A0A8X6MFU6</accession>
<proteinExistence type="predicted"/>
<organism evidence="2 3">
    <name type="scientific">Trichonephila inaurata madagascariensis</name>
    <dbReference type="NCBI Taxonomy" id="2747483"/>
    <lineage>
        <taxon>Eukaryota</taxon>
        <taxon>Metazoa</taxon>
        <taxon>Ecdysozoa</taxon>
        <taxon>Arthropoda</taxon>
        <taxon>Chelicerata</taxon>
        <taxon>Arachnida</taxon>
        <taxon>Araneae</taxon>
        <taxon>Araneomorphae</taxon>
        <taxon>Entelegynae</taxon>
        <taxon>Araneoidea</taxon>
        <taxon>Nephilidae</taxon>
        <taxon>Trichonephila</taxon>
        <taxon>Trichonephila inaurata</taxon>
    </lineage>
</organism>
<evidence type="ECO:0000313" key="2">
    <source>
        <dbReference type="EMBL" id="GFS52494.1"/>
    </source>
</evidence>